<dbReference type="FunFam" id="2.30.29.30:FF:000167">
    <property type="entry name" value="Pleckstrin homology domain-containing family F member 2"/>
    <property type="match status" value="1"/>
</dbReference>
<dbReference type="GO" id="GO:0005769">
    <property type="term" value="C:early endosome"/>
    <property type="evidence" value="ECO:0007669"/>
    <property type="project" value="TreeGrafter"/>
</dbReference>
<dbReference type="Gene3D" id="2.30.29.30">
    <property type="entry name" value="Pleckstrin-homology domain (PH domain)/Phosphotyrosine-binding domain (PTB)"/>
    <property type="match status" value="1"/>
</dbReference>
<dbReference type="SUPFAM" id="SSF57903">
    <property type="entry name" value="FYVE/PHD zinc finger"/>
    <property type="match status" value="2"/>
</dbReference>
<dbReference type="SMART" id="SM00233">
    <property type="entry name" value="PH"/>
    <property type="match status" value="1"/>
</dbReference>
<evidence type="ECO:0000256" key="1">
    <source>
        <dbReference type="SAM" id="MobiDB-lite"/>
    </source>
</evidence>
<feature type="compositionally biased region" description="Acidic residues" evidence="1">
    <location>
        <begin position="311"/>
        <end position="325"/>
    </location>
</feature>
<dbReference type="SMART" id="SM00064">
    <property type="entry name" value="FYVE"/>
    <property type="match status" value="2"/>
</dbReference>
<dbReference type="InterPro" id="IPR051765">
    <property type="entry name" value="PH_domain-containing_F"/>
</dbReference>
<dbReference type="GO" id="GO:0046872">
    <property type="term" value="F:metal ion binding"/>
    <property type="evidence" value="ECO:0007669"/>
    <property type="project" value="InterPro"/>
</dbReference>
<feature type="region of interest" description="Disordered" evidence="1">
    <location>
        <begin position="296"/>
        <end position="337"/>
    </location>
</feature>
<dbReference type="PROSITE" id="PS50178">
    <property type="entry name" value="ZF_FYVE"/>
    <property type="match status" value="2"/>
</dbReference>
<reference evidence="2" key="1">
    <citation type="journal article" date="2012" name="Nature">
        <title>The oyster genome reveals stress adaptation and complexity of shell formation.</title>
        <authorList>
            <person name="Zhang G."/>
            <person name="Fang X."/>
            <person name="Guo X."/>
            <person name="Li L."/>
            <person name="Luo R."/>
            <person name="Xu F."/>
            <person name="Yang P."/>
            <person name="Zhang L."/>
            <person name="Wang X."/>
            <person name="Qi H."/>
            <person name="Xiong Z."/>
            <person name="Que H."/>
            <person name="Xie Y."/>
            <person name="Holland P.W."/>
            <person name="Paps J."/>
            <person name="Zhu Y."/>
            <person name="Wu F."/>
            <person name="Chen Y."/>
            <person name="Wang J."/>
            <person name="Peng C."/>
            <person name="Meng J."/>
            <person name="Yang L."/>
            <person name="Liu J."/>
            <person name="Wen B."/>
            <person name="Zhang N."/>
            <person name="Huang Z."/>
            <person name="Zhu Q."/>
            <person name="Feng Y."/>
            <person name="Mount A."/>
            <person name="Hedgecock D."/>
            <person name="Xu Z."/>
            <person name="Liu Y."/>
            <person name="Domazet-Loso T."/>
            <person name="Du Y."/>
            <person name="Sun X."/>
            <person name="Zhang S."/>
            <person name="Liu B."/>
            <person name="Cheng P."/>
            <person name="Jiang X."/>
            <person name="Li J."/>
            <person name="Fan D."/>
            <person name="Wang W."/>
            <person name="Fu W."/>
            <person name="Wang T."/>
            <person name="Wang B."/>
            <person name="Zhang J."/>
            <person name="Peng Z."/>
            <person name="Li Y."/>
            <person name="Li N."/>
            <person name="Wang J."/>
            <person name="Chen M."/>
            <person name="He Y."/>
            <person name="Tan F."/>
            <person name="Song X."/>
            <person name="Zheng Q."/>
            <person name="Huang R."/>
            <person name="Yang H."/>
            <person name="Du X."/>
            <person name="Chen L."/>
            <person name="Yang M."/>
            <person name="Gaffney P.M."/>
            <person name="Wang S."/>
            <person name="Luo L."/>
            <person name="She Z."/>
            <person name="Ming Y."/>
            <person name="Huang W."/>
            <person name="Zhang S."/>
            <person name="Huang B."/>
            <person name="Zhang Y."/>
            <person name="Qu T."/>
            <person name="Ni P."/>
            <person name="Miao G."/>
            <person name="Wang J."/>
            <person name="Wang Q."/>
            <person name="Steinberg C.E."/>
            <person name="Wang H."/>
            <person name="Li N."/>
            <person name="Qian L."/>
            <person name="Zhang G."/>
            <person name="Li Y."/>
            <person name="Yang H."/>
            <person name="Liu X."/>
            <person name="Wang J."/>
            <person name="Yin Y."/>
            <person name="Wang J."/>
        </authorList>
    </citation>
    <scope>NUCLEOTIDE SEQUENCE [LARGE SCALE GENOMIC DNA]</scope>
    <source>
        <strain evidence="2">05x7-T-G4-1.051#20</strain>
    </source>
</reference>
<dbReference type="InterPro" id="IPR001849">
    <property type="entry name" value="PH_domain"/>
</dbReference>
<dbReference type="InterPro" id="IPR055251">
    <property type="entry name" value="SOS1_NGEF_PH"/>
</dbReference>
<proteinExistence type="predicted"/>
<dbReference type="CDD" id="cd15717">
    <property type="entry name" value="FYVE_PKHF"/>
    <property type="match status" value="1"/>
</dbReference>
<sequence length="337" mass="37658">FLFILVHSEANSRRIAYVEQCFGASGQPLNVTGRALVGEGVLTKMCRKKPKPRQFFLFNDILVYGNIVINRKKYNQQHVISLEDVKLEDVQDEGTLRNGWKLISPSKSFVVYAATSTEKHQWMSHIKKCVDDLLIKQGKTQNTDNDSPVWVPDSEATLCMHCKKSQFTLINRRHHCRKCGIVVCKDCSSNKWLLPQQASKPLRVCLTCYQGLSHTKATVPVTNTHATDDSSGDSSSDDDEEPANQDVNEHHCRKCGIVVCKDCSSNKWLLPQQASKPLRVCLTCYQGLSHTKATVPVTNTHATDDSSGDSSSDDDEEPANQDVNEENSIPPEVHMSI</sequence>
<dbReference type="SUPFAM" id="SSF50729">
    <property type="entry name" value="PH domain-like"/>
    <property type="match status" value="1"/>
</dbReference>
<dbReference type="PANTHER" id="PTHR46280:SF3">
    <property type="entry name" value="PLECKSTRIN HOMOLOGY DOMAIN-CONTAINING FAMILY F MEMBER 1 HOMOLOG"/>
    <property type="match status" value="1"/>
</dbReference>
<dbReference type="InterPro" id="IPR011993">
    <property type="entry name" value="PH-like_dom_sf"/>
</dbReference>
<dbReference type="FunCoup" id="K1P8I1">
    <property type="interactions" value="646"/>
</dbReference>
<dbReference type="GO" id="GO:0008333">
    <property type="term" value="P:endosome to lysosome transport"/>
    <property type="evidence" value="ECO:0007669"/>
    <property type="project" value="TreeGrafter"/>
</dbReference>
<dbReference type="InterPro" id="IPR037871">
    <property type="entry name" value="PH_Phafin"/>
</dbReference>
<feature type="non-terminal residue" evidence="2">
    <location>
        <position position="1"/>
    </location>
</feature>
<evidence type="ECO:0000313" key="2">
    <source>
        <dbReference type="EMBL" id="EKC20022.1"/>
    </source>
</evidence>
<dbReference type="InterPro" id="IPR013083">
    <property type="entry name" value="Znf_RING/FYVE/PHD"/>
</dbReference>
<dbReference type="GO" id="GO:0035091">
    <property type="term" value="F:phosphatidylinositol binding"/>
    <property type="evidence" value="ECO:0007669"/>
    <property type="project" value="TreeGrafter"/>
</dbReference>
<dbReference type="InterPro" id="IPR000306">
    <property type="entry name" value="Znf_FYVE"/>
</dbReference>
<dbReference type="GO" id="GO:0007032">
    <property type="term" value="P:endosome organization"/>
    <property type="evidence" value="ECO:0007669"/>
    <property type="project" value="TreeGrafter"/>
</dbReference>
<dbReference type="HOGENOM" id="CLU_064864_1_0_1"/>
<dbReference type="PROSITE" id="PS50003">
    <property type="entry name" value="PH_DOMAIN"/>
    <property type="match status" value="1"/>
</dbReference>
<dbReference type="Pfam" id="PF01363">
    <property type="entry name" value="FYVE"/>
    <property type="match status" value="2"/>
</dbReference>
<feature type="region of interest" description="Disordered" evidence="1">
    <location>
        <begin position="220"/>
        <end position="245"/>
    </location>
</feature>
<organism evidence="2">
    <name type="scientific">Magallana gigas</name>
    <name type="common">Pacific oyster</name>
    <name type="synonym">Crassostrea gigas</name>
    <dbReference type="NCBI Taxonomy" id="29159"/>
    <lineage>
        <taxon>Eukaryota</taxon>
        <taxon>Metazoa</taxon>
        <taxon>Spiralia</taxon>
        <taxon>Lophotrochozoa</taxon>
        <taxon>Mollusca</taxon>
        <taxon>Bivalvia</taxon>
        <taxon>Autobranchia</taxon>
        <taxon>Pteriomorphia</taxon>
        <taxon>Ostreida</taxon>
        <taxon>Ostreoidea</taxon>
        <taxon>Ostreidae</taxon>
        <taxon>Magallana</taxon>
    </lineage>
</organism>
<dbReference type="Gene3D" id="3.30.40.10">
    <property type="entry name" value="Zinc/RING finger domain, C3HC4 (zinc finger)"/>
    <property type="match status" value="2"/>
</dbReference>
<dbReference type="InParanoid" id="K1P8I1"/>
<dbReference type="AlphaFoldDB" id="K1P8I1"/>
<gene>
    <name evidence="2" type="ORF">CGI_10007103</name>
</gene>
<dbReference type="InterPro" id="IPR017455">
    <property type="entry name" value="Znf_FYVE-rel"/>
</dbReference>
<dbReference type="CDD" id="cd01218">
    <property type="entry name" value="PH_Phafin2-like"/>
    <property type="match status" value="1"/>
</dbReference>
<accession>K1P8I1</accession>
<dbReference type="EMBL" id="JH815701">
    <property type="protein sequence ID" value="EKC20022.1"/>
    <property type="molecule type" value="Genomic_DNA"/>
</dbReference>
<dbReference type="InterPro" id="IPR011011">
    <property type="entry name" value="Znf_FYVE_PHD"/>
</dbReference>
<protein>
    <submittedName>
        <fullName evidence="2">Pleckstrin-like protein domain-containing family F member 2</fullName>
    </submittedName>
</protein>
<dbReference type="Pfam" id="PF22697">
    <property type="entry name" value="SOS1_NGEF_PH"/>
    <property type="match status" value="1"/>
</dbReference>
<name>K1P8I1_MAGGI</name>
<dbReference type="PANTHER" id="PTHR46280">
    <property type="entry name" value="PLECKSTRIN HOMOLOGY DOMAIN-CONTAINING FAMILY F MEMBER 2-RELATED"/>
    <property type="match status" value="1"/>
</dbReference>